<dbReference type="EMBL" id="MU118012">
    <property type="protein sequence ID" value="KAF9648524.1"/>
    <property type="molecule type" value="Genomic_DNA"/>
</dbReference>
<accession>A0ACB6ZG31</accession>
<sequence>MNGCWDGNEGGLKPVAATGLFDVYTLRYVCEPTAKTDRGRRGVEGGTRFLLYDQPERFRQSPRMTSSLPLGNREAISELPWQPTLPRSFRTSNSQEKNLHYPWGTSILCVQGIVLVQCYHPGRWLAERDEERDPGSGVVRCRKAGRLNSVTPVSKFSGQSPRIQDTEPHALSISISPSSSTMSSCDRCAWLSYRMLCTYMRPSLGYPVHTQLYKWKTRMQRENKLPQDA</sequence>
<dbReference type="Proteomes" id="UP000886501">
    <property type="component" value="Unassembled WGS sequence"/>
</dbReference>
<name>A0ACB6ZG31_THEGA</name>
<evidence type="ECO:0000313" key="1">
    <source>
        <dbReference type="EMBL" id="KAF9648524.1"/>
    </source>
</evidence>
<keyword evidence="2" id="KW-1185">Reference proteome</keyword>
<reference evidence="1" key="2">
    <citation type="journal article" date="2020" name="Nat. Commun.">
        <title>Large-scale genome sequencing of mycorrhizal fungi provides insights into the early evolution of symbiotic traits.</title>
        <authorList>
            <person name="Miyauchi S."/>
            <person name="Kiss E."/>
            <person name="Kuo A."/>
            <person name="Drula E."/>
            <person name="Kohler A."/>
            <person name="Sanchez-Garcia M."/>
            <person name="Morin E."/>
            <person name="Andreopoulos B."/>
            <person name="Barry K.W."/>
            <person name="Bonito G."/>
            <person name="Buee M."/>
            <person name="Carver A."/>
            <person name="Chen C."/>
            <person name="Cichocki N."/>
            <person name="Clum A."/>
            <person name="Culley D."/>
            <person name="Crous P.W."/>
            <person name="Fauchery L."/>
            <person name="Girlanda M."/>
            <person name="Hayes R.D."/>
            <person name="Keri Z."/>
            <person name="LaButti K."/>
            <person name="Lipzen A."/>
            <person name="Lombard V."/>
            <person name="Magnuson J."/>
            <person name="Maillard F."/>
            <person name="Murat C."/>
            <person name="Nolan M."/>
            <person name="Ohm R.A."/>
            <person name="Pangilinan J."/>
            <person name="Pereira M.F."/>
            <person name="Perotto S."/>
            <person name="Peter M."/>
            <person name="Pfister S."/>
            <person name="Riley R."/>
            <person name="Sitrit Y."/>
            <person name="Stielow J.B."/>
            <person name="Szollosi G."/>
            <person name="Zifcakova L."/>
            <person name="Stursova M."/>
            <person name="Spatafora J.W."/>
            <person name="Tedersoo L."/>
            <person name="Vaario L.M."/>
            <person name="Yamada A."/>
            <person name="Yan M."/>
            <person name="Wang P."/>
            <person name="Xu J."/>
            <person name="Bruns T."/>
            <person name="Baldrian P."/>
            <person name="Vilgalys R."/>
            <person name="Dunand C."/>
            <person name="Henrissat B."/>
            <person name="Grigoriev I.V."/>
            <person name="Hibbett D."/>
            <person name="Nagy L.G."/>
            <person name="Martin F.M."/>
        </authorList>
    </citation>
    <scope>NUCLEOTIDE SEQUENCE</scope>
    <source>
        <strain evidence="1">P2</strain>
    </source>
</reference>
<protein>
    <submittedName>
        <fullName evidence="1">Uncharacterized protein</fullName>
    </submittedName>
</protein>
<organism evidence="1 2">
    <name type="scientific">Thelephora ganbajun</name>
    <name type="common">Ganba fungus</name>
    <dbReference type="NCBI Taxonomy" id="370292"/>
    <lineage>
        <taxon>Eukaryota</taxon>
        <taxon>Fungi</taxon>
        <taxon>Dikarya</taxon>
        <taxon>Basidiomycota</taxon>
        <taxon>Agaricomycotina</taxon>
        <taxon>Agaricomycetes</taxon>
        <taxon>Thelephorales</taxon>
        <taxon>Thelephoraceae</taxon>
        <taxon>Thelephora</taxon>
    </lineage>
</organism>
<reference evidence="1" key="1">
    <citation type="submission" date="2019-10" db="EMBL/GenBank/DDBJ databases">
        <authorList>
            <consortium name="DOE Joint Genome Institute"/>
            <person name="Kuo A."/>
            <person name="Miyauchi S."/>
            <person name="Kiss E."/>
            <person name="Drula E."/>
            <person name="Kohler A."/>
            <person name="Sanchez-Garcia M."/>
            <person name="Andreopoulos B."/>
            <person name="Barry K.W."/>
            <person name="Bonito G."/>
            <person name="Buee M."/>
            <person name="Carver A."/>
            <person name="Chen C."/>
            <person name="Cichocki N."/>
            <person name="Clum A."/>
            <person name="Culley D."/>
            <person name="Crous P.W."/>
            <person name="Fauchery L."/>
            <person name="Girlanda M."/>
            <person name="Hayes R."/>
            <person name="Keri Z."/>
            <person name="Labutti K."/>
            <person name="Lipzen A."/>
            <person name="Lombard V."/>
            <person name="Magnuson J."/>
            <person name="Maillard F."/>
            <person name="Morin E."/>
            <person name="Murat C."/>
            <person name="Nolan M."/>
            <person name="Ohm R."/>
            <person name="Pangilinan J."/>
            <person name="Pereira M."/>
            <person name="Perotto S."/>
            <person name="Peter M."/>
            <person name="Riley R."/>
            <person name="Sitrit Y."/>
            <person name="Stielow B."/>
            <person name="Szollosi G."/>
            <person name="Zifcakova L."/>
            <person name="Stursova M."/>
            <person name="Spatafora J.W."/>
            <person name="Tedersoo L."/>
            <person name="Vaario L.-M."/>
            <person name="Yamada A."/>
            <person name="Yan M."/>
            <person name="Wang P."/>
            <person name="Xu J."/>
            <person name="Bruns T."/>
            <person name="Baldrian P."/>
            <person name="Vilgalys R."/>
            <person name="Henrissat B."/>
            <person name="Grigoriev I.V."/>
            <person name="Hibbett D."/>
            <person name="Nagy L.G."/>
            <person name="Martin F.M."/>
        </authorList>
    </citation>
    <scope>NUCLEOTIDE SEQUENCE</scope>
    <source>
        <strain evidence="1">P2</strain>
    </source>
</reference>
<evidence type="ECO:0000313" key="2">
    <source>
        <dbReference type="Proteomes" id="UP000886501"/>
    </source>
</evidence>
<comment type="caution">
    <text evidence="1">The sequence shown here is derived from an EMBL/GenBank/DDBJ whole genome shotgun (WGS) entry which is preliminary data.</text>
</comment>
<gene>
    <name evidence="1" type="ORF">BDM02DRAFT_2240793</name>
</gene>
<proteinExistence type="predicted"/>